<proteinExistence type="predicted"/>
<dbReference type="AlphaFoldDB" id="A0A486XEG7"/>
<dbReference type="EMBL" id="CAAHDN010000018">
    <property type="protein sequence ID" value="VGM96669.1"/>
    <property type="molecule type" value="Genomic_DNA"/>
</dbReference>
<dbReference type="InterPro" id="IPR009387">
    <property type="entry name" value="HigB-2"/>
</dbReference>
<name>A0A486XEG7_9PAST</name>
<dbReference type="PIRSF" id="PIRSF039032">
    <property type="entry name" value="HigB-2"/>
    <property type="match status" value="1"/>
</dbReference>
<accession>A0A486XEG7</accession>
<dbReference type="Pfam" id="PF06296">
    <property type="entry name" value="RelE"/>
    <property type="match status" value="1"/>
</dbReference>
<evidence type="ECO:0000313" key="1">
    <source>
        <dbReference type="EMBL" id="VGM96669.1"/>
    </source>
</evidence>
<sequence length="114" mass="13138">MDMDKFITFIETPIFTEDRKALLSDDEYQAFQTYMLDNFHLGDVIQHTGGCQKIRWKLSTNNKGKSGGVRIIYYSLTAKGKLYLLMMYPKSEKDNMNATEKAILKSIVEQLKGD</sequence>
<protein>
    <submittedName>
        <fullName evidence="1">Uncharacterized protein conserved in bacteria</fullName>
    </submittedName>
</protein>
<gene>
    <name evidence="1" type="ORF">NCTC4101_02097</name>
</gene>
<reference evidence="1" key="1">
    <citation type="submission" date="2019-03" db="EMBL/GenBank/DDBJ databases">
        <authorList>
            <consortium name="Pathogen Informatics"/>
        </authorList>
    </citation>
    <scope>NUCLEOTIDE SEQUENCE</scope>
    <source>
        <strain evidence="1">Unknown</strain>
    </source>
</reference>
<organism evidence="1">
    <name type="scientific">uncultured Avibacterium sp</name>
    <dbReference type="NCBI Taxonomy" id="1936169"/>
    <lineage>
        <taxon>Bacteria</taxon>
        <taxon>Pseudomonadati</taxon>
        <taxon>Pseudomonadota</taxon>
        <taxon>Gammaproteobacteria</taxon>
        <taxon>Pasteurellales</taxon>
        <taxon>Pasteurellaceae</taxon>
        <taxon>Avibacterium</taxon>
        <taxon>environmental samples</taxon>
    </lineage>
</organism>